<feature type="transmembrane region" description="Helical" evidence="6">
    <location>
        <begin position="308"/>
        <end position="326"/>
    </location>
</feature>
<evidence type="ECO:0000256" key="6">
    <source>
        <dbReference type="SAM" id="Phobius"/>
    </source>
</evidence>
<feature type="transmembrane region" description="Helical" evidence="6">
    <location>
        <begin position="12"/>
        <end position="35"/>
    </location>
</feature>
<dbReference type="SUPFAM" id="SSF103473">
    <property type="entry name" value="MFS general substrate transporter"/>
    <property type="match status" value="1"/>
</dbReference>
<dbReference type="GO" id="GO:0046677">
    <property type="term" value="P:response to antibiotic"/>
    <property type="evidence" value="ECO:0007669"/>
    <property type="project" value="UniProtKB-KW"/>
</dbReference>
<evidence type="ECO:0000256" key="5">
    <source>
        <dbReference type="ARBA" id="ARBA00023251"/>
    </source>
</evidence>
<accession>A0A124HXU7</accession>
<evidence type="ECO:0000256" key="1">
    <source>
        <dbReference type="ARBA" id="ARBA00004651"/>
    </source>
</evidence>
<gene>
    <name evidence="8" type="ORF">AQJ54_19435</name>
</gene>
<evidence type="ECO:0000256" key="2">
    <source>
        <dbReference type="ARBA" id="ARBA00022692"/>
    </source>
</evidence>
<comment type="caution">
    <text evidence="8">The sequence shown here is derived from an EMBL/GenBank/DDBJ whole genome shotgun (WGS) entry which is preliminary data.</text>
</comment>
<dbReference type="EMBL" id="LMWV01000016">
    <property type="protein sequence ID" value="KUN65879.1"/>
    <property type="molecule type" value="Genomic_DNA"/>
</dbReference>
<keyword evidence="4 6" id="KW-0472">Membrane</keyword>
<dbReference type="GO" id="GO:0022857">
    <property type="term" value="F:transmembrane transporter activity"/>
    <property type="evidence" value="ECO:0007669"/>
    <property type="project" value="InterPro"/>
</dbReference>
<dbReference type="PANTHER" id="PTHR42718">
    <property type="entry name" value="MAJOR FACILITATOR SUPERFAMILY MULTIDRUG TRANSPORTER MFSC"/>
    <property type="match status" value="1"/>
</dbReference>
<feature type="transmembrane region" description="Helical" evidence="6">
    <location>
        <begin position="229"/>
        <end position="251"/>
    </location>
</feature>
<dbReference type="Pfam" id="PF07690">
    <property type="entry name" value="MFS_1"/>
    <property type="match status" value="1"/>
</dbReference>
<proteinExistence type="predicted"/>
<feature type="transmembrane region" description="Helical" evidence="6">
    <location>
        <begin position="371"/>
        <end position="390"/>
    </location>
</feature>
<feature type="transmembrane region" description="Helical" evidence="6">
    <location>
        <begin position="172"/>
        <end position="192"/>
    </location>
</feature>
<evidence type="ECO:0000259" key="7">
    <source>
        <dbReference type="PROSITE" id="PS50850"/>
    </source>
</evidence>
<feature type="transmembrane region" description="Helical" evidence="6">
    <location>
        <begin position="204"/>
        <end position="223"/>
    </location>
</feature>
<dbReference type="InterPro" id="IPR036259">
    <property type="entry name" value="MFS_trans_sf"/>
</dbReference>
<evidence type="ECO:0000256" key="3">
    <source>
        <dbReference type="ARBA" id="ARBA00022989"/>
    </source>
</evidence>
<dbReference type="Gene3D" id="1.20.1720.10">
    <property type="entry name" value="Multidrug resistance protein D"/>
    <property type="match status" value="1"/>
</dbReference>
<dbReference type="PANTHER" id="PTHR42718:SF48">
    <property type="entry name" value="CONSERVED TWO-DOMAIN MEMBRANE PROTEIN-RELATED"/>
    <property type="match status" value="1"/>
</dbReference>
<protein>
    <submittedName>
        <fullName evidence="8">MFS transporter</fullName>
    </submittedName>
</protein>
<keyword evidence="9" id="KW-1185">Reference proteome</keyword>
<feature type="transmembrane region" description="Helical" evidence="6">
    <location>
        <begin position="338"/>
        <end position="359"/>
    </location>
</feature>
<dbReference type="AlphaFoldDB" id="A0A124HXU7"/>
<feature type="transmembrane region" description="Helical" evidence="6">
    <location>
        <begin position="55"/>
        <end position="73"/>
    </location>
</feature>
<dbReference type="CDD" id="cd17321">
    <property type="entry name" value="MFS_MMR_MDR_like"/>
    <property type="match status" value="1"/>
</dbReference>
<evidence type="ECO:0000313" key="9">
    <source>
        <dbReference type="Proteomes" id="UP000054375"/>
    </source>
</evidence>
<evidence type="ECO:0000256" key="4">
    <source>
        <dbReference type="ARBA" id="ARBA00023136"/>
    </source>
</evidence>
<keyword evidence="2 6" id="KW-0812">Transmembrane</keyword>
<name>A0A124HXU7_9ACTN</name>
<dbReference type="GO" id="GO:0005886">
    <property type="term" value="C:plasma membrane"/>
    <property type="evidence" value="ECO:0007669"/>
    <property type="project" value="UniProtKB-SubCell"/>
</dbReference>
<evidence type="ECO:0000313" key="8">
    <source>
        <dbReference type="EMBL" id="KUN65879.1"/>
    </source>
</evidence>
<sequence length="485" mass="50036">MSPLVWFSKQRVASTVILLAVFMTNLDLWIVNVALPAMGSSFASSSGRVATLGSLSWVLNAYAIVLAALLVVAGRMGDRIGQRPVFLAGVSVFTLASLACALAPDLGTLVAARALQAAGAAAQLPTSLALLLASVPAEHRTRATRNWAAVGGLAAAAGPVAGGLLVQVDWRWVFVINVPLGIATVVAGLRVLPSTTRREQGRLPDLMGALLITLAIAALSGGLVQAPDWGWLDARSVTLFALALVSAAVFVRRSLQHAHPLFELPLLRLPQFGAASAGTFVFGVAFAIMLLSNVLWCQEIWHWSALRTGVAMVPGPALVPVVTLLTARAAQRLGHGPLVTTGGLLFAAGMLWRTCFASLKADYWLDLLPSQVLGGVGVGLTLGTLVAAGVSSLPGHRAATGSALVNSVRQISATVGVALLVAIVGTHVGPAQRQDFRAAWLVAAALSVAAAVVGVRITRTAARTREAAASAPAPVASLTDPRRTA</sequence>
<dbReference type="PROSITE" id="PS50850">
    <property type="entry name" value="MFS"/>
    <property type="match status" value="1"/>
</dbReference>
<feature type="transmembrane region" description="Helical" evidence="6">
    <location>
        <begin position="272"/>
        <end position="296"/>
    </location>
</feature>
<dbReference type="Gene3D" id="1.20.1250.20">
    <property type="entry name" value="MFS general substrate transporter like domains"/>
    <property type="match status" value="1"/>
</dbReference>
<keyword evidence="3 6" id="KW-1133">Transmembrane helix</keyword>
<feature type="transmembrane region" description="Helical" evidence="6">
    <location>
        <begin position="436"/>
        <end position="455"/>
    </location>
</feature>
<comment type="subcellular location">
    <subcellularLocation>
        <location evidence="1">Cell membrane</location>
        <topology evidence="1">Multi-pass membrane protein</topology>
    </subcellularLocation>
</comment>
<dbReference type="Proteomes" id="UP000054375">
    <property type="component" value="Unassembled WGS sequence"/>
</dbReference>
<organism evidence="8 9">
    <name type="scientific">Streptomyces griseorubiginosus</name>
    <dbReference type="NCBI Taxonomy" id="67304"/>
    <lineage>
        <taxon>Bacteria</taxon>
        <taxon>Bacillati</taxon>
        <taxon>Actinomycetota</taxon>
        <taxon>Actinomycetes</taxon>
        <taxon>Kitasatosporales</taxon>
        <taxon>Streptomycetaceae</taxon>
        <taxon>Streptomyces</taxon>
    </lineage>
</organism>
<feature type="domain" description="Major facilitator superfamily (MFS) profile" evidence="7">
    <location>
        <begin position="13"/>
        <end position="462"/>
    </location>
</feature>
<feature type="transmembrane region" description="Helical" evidence="6">
    <location>
        <begin position="110"/>
        <end position="135"/>
    </location>
</feature>
<dbReference type="InterPro" id="IPR020846">
    <property type="entry name" value="MFS_dom"/>
</dbReference>
<feature type="transmembrane region" description="Helical" evidence="6">
    <location>
        <begin position="411"/>
        <end position="430"/>
    </location>
</feature>
<feature type="transmembrane region" description="Helical" evidence="6">
    <location>
        <begin position="147"/>
        <end position="166"/>
    </location>
</feature>
<feature type="transmembrane region" description="Helical" evidence="6">
    <location>
        <begin position="85"/>
        <end position="104"/>
    </location>
</feature>
<reference evidence="8 9" key="1">
    <citation type="submission" date="2015-10" db="EMBL/GenBank/DDBJ databases">
        <title>Draft genome sequence of Streptomyces griseorubiginosus DSM 40469, type strain for the species Streptomyces griseorubiginosus.</title>
        <authorList>
            <person name="Ruckert C."/>
            <person name="Winkler A."/>
            <person name="Kalinowski J."/>
            <person name="Kampfer P."/>
            <person name="Glaeser S."/>
        </authorList>
    </citation>
    <scope>NUCLEOTIDE SEQUENCE [LARGE SCALE GENOMIC DNA]</scope>
    <source>
        <strain evidence="8 9">DSM 40469</strain>
    </source>
</reference>
<keyword evidence="5" id="KW-0046">Antibiotic resistance</keyword>
<dbReference type="InterPro" id="IPR011701">
    <property type="entry name" value="MFS"/>
</dbReference>